<reference evidence="3" key="2">
    <citation type="submission" date="2017-11" db="EMBL/GenBank/DDBJ databases">
        <title>Coralsnake Venomics: Analyses of Venom Gland Transcriptomes and Proteomes of Six Brazilian Taxa.</title>
        <authorList>
            <person name="Aird S.D."/>
            <person name="Jorge da Silva N."/>
            <person name="Qiu L."/>
            <person name="Villar-Briones A."/>
            <person name="Aparecida-Saddi V."/>
            <person name="Campos-Telles M.P."/>
            <person name="Grau M."/>
            <person name="Mikheyev A.S."/>
        </authorList>
    </citation>
    <scope>NUCLEOTIDE SEQUENCE</scope>
    <source>
        <tissue evidence="3">Venom_gland</tissue>
    </source>
</reference>
<keyword evidence="2" id="KW-0472">Membrane</keyword>
<evidence type="ECO:0000313" key="3">
    <source>
        <dbReference type="EMBL" id="LAB05552.1"/>
    </source>
</evidence>
<feature type="compositionally biased region" description="Basic and acidic residues" evidence="1">
    <location>
        <begin position="79"/>
        <end position="98"/>
    </location>
</feature>
<sequence length="117" mass="13499">MFSAQAAEIEFLKFKLFFLNIHLLELCMVSFLIIAYKYTSHVMRNRNGIVRDGFHRGGVGVMDYPQRGSWCEVTVSHEGEHIPEREGRQEAAHLGAREETEEESKDNHSLESLRVHP</sequence>
<organism evidence="3">
    <name type="scientific">Micrurus paraensis</name>
    <dbReference type="NCBI Taxonomy" id="1970185"/>
    <lineage>
        <taxon>Eukaryota</taxon>
        <taxon>Metazoa</taxon>
        <taxon>Chordata</taxon>
        <taxon>Craniata</taxon>
        <taxon>Vertebrata</taxon>
        <taxon>Euteleostomi</taxon>
        <taxon>Lepidosauria</taxon>
        <taxon>Squamata</taxon>
        <taxon>Bifurcata</taxon>
        <taxon>Unidentata</taxon>
        <taxon>Episquamata</taxon>
        <taxon>Toxicofera</taxon>
        <taxon>Serpentes</taxon>
        <taxon>Colubroidea</taxon>
        <taxon>Elapidae</taxon>
        <taxon>Elapinae</taxon>
        <taxon>Micrurus</taxon>
    </lineage>
</organism>
<accession>A0A2D4KA50</accession>
<keyword evidence="2" id="KW-1133">Transmembrane helix</keyword>
<protein>
    <submittedName>
        <fullName evidence="3">Uncharacterized protein</fullName>
    </submittedName>
</protein>
<name>A0A2D4KA50_9SAUR</name>
<proteinExistence type="predicted"/>
<dbReference type="EMBL" id="IACL01043358">
    <property type="protein sequence ID" value="LAB05552.1"/>
    <property type="molecule type" value="Transcribed_RNA"/>
</dbReference>
<feature type="region of interest" description="Disordered" evidence="1">
    <location>
        <begin position="79"/>
        <end position="117"/>
    </location>
</feature>
<evidence type="ECO:0000256" key="2">
    <source>
        <dbReference type="SAM" id="Phobius"/>
    </source>
</evidence>
<feature type="compositionally biased region" description="Basic and acidic residues" evidence="1">
    <location>
        <begin position="105"/>
        <end position="117"/>
    </location>
</feature>
<evidence type="ECO:0000256" key="1">
    <source>
        <dbReference type="SAM" id="MobiDB-lite"/>
    </source>
</evidence>
<feature type="transmembrane region" description="Helical" evidence="2">
    <location>
        <begin position="16"/>
        <end position="36"/>
    </location>
</feature>
<reference evidence="3" key="1">
    <citation type="submission" date="2017-07" db="EMBL/GenBank/DDBJ databases">
        <authorList>
            <person name="Mikheyev A."/>
            <person name="Grau M."/>
        </authorList>
    </citation>
    <scope>NUCLEOTIDE SEQUENCE</scope>
    <source>
        <tissue evidence="3">Venom_gland</tissue>
    </source>
</reference>
<keyword evidence="2" id="KW-0812">Transmembrane</keyword>
<dbReference type="AlphaFoldDB" id="A0A2D4KA50"/>